<feature type="chain" id="PRO_5042870604" description="Peptidase A1 domain-containing protein" evidence="9">
    <location>
        <begin position="21"/>
        <end position="426"/>
    </location>
</feature>
<comment type="subcellular location">
    <subcellularLocation>
        <location evidence="1">Secreted</location>
    </subcellularLocation>
</comment>
<dbReference type="AlphaFoldDB" id="A0AAN9KU57"/>
<keyword evidence="12" id="KW-1185">Reference proteome</keyword>
<comment type="similarity">
    <text evidence="2">Belongs to the peptidase A1 family.</text>
</comment>
<comment type="caution">
    <text evidence="11">The sequence shown here is derived from an EMBL/GenBank/DDBJ whole genome shotgun (WGS) entry which is preliminary data.</text>
</comment>
<keyword evidence="5 9" id="KW-0732">Signal</keyword>
<keyword evidence="4" id="KW-0645">Protease</keyword>
<feature type="domain" description="Peptidase A1" evidence="10">
    <location>
        <begin position="86"/>
        <end position="419"/>
    </location>
</feature>
<accession>A0AAN9KU57</accession>
<dbReference type="GO" id="GO:0004190">
    <property type="term" value="F:aspartic-type endopeptidase activity"/>
    <property type="evidence" value="ECO:0007669"/>
    <property type="project" value="UniProtKB-KW"/>
</dbReference>
<name>A0AAN9KU57_CANGL</name>
<evidence type="ECO:0000256" key="9">
    <source>
        <dbReference type="SAM" id="SignalP"/>
    </source>
</evidence>
<dbReference type="GO" id="GO:0005576">
    <property type="term" value="C:extracellular region"/>
    <property type="evidence" value="ECO:0007669"/>
    <property type="project" value="UniProtKB-SubCell"/>
</dbReference>
<evidence type="ECO:0000256" key="3">
    <source>
        <dbReference type="ARBA" id="ARBA00022525"/>
    </source>
</evidence>
<dbReference type="Pfam" id="PF14541">
    <property type="entry name" value="TAXi_C"/>
    <property type="match status" value="1"/>
</dbReference>
<dbReference type="InterPro" id="IPR034161">
    <property type="entry name" value="Pepsin-like_plant"/>
</dbReference>
<dbReference type="PANTHER" id="PTHR47967">
    <property type="entry name" value="OS07G0603500 PROTEIN-RELATED"/>
    <property type="match status" value="1"/>
</dbReference>
<evidence type="ECO:0000256" key="6">
    <source>
        <dbReference type="ARBA" id="ARBA00022750"/>
    </source>
</evidence>
<evidence type="ECO:0000259" key="10">
    <source>
        <dbReference type="PROSITE" id="PS51767"/>
    </source>
</evidence>
<dbReference type="PROSITE" id="PS51767">
    <property type="entry name" value="PEPTIDASE_A1"/>
    <property type="match status" value="1"/>
</dbReference>
<reference evidence="11 12" key="1">
    <citation type="submission" date="2024-01" db="EMBL/GenBank/DDBJ databases">
        <title>The genomes of 5 underutilized Papilionoideae crops provide insights into root nodulation and disease resistanc.</title>
        <authorList>
            <person name="Jiang F."/>
        </authorList>
    </citation>
    <scope>NUCLEOTIDE SEQUENCE [LARGE SCALE GENOMIC DNA]</scope>
    <source>
        <strain evidence="11">LVBAO_FW01</strain>
        <tissue evidence="11">Leaves</tissue>
    </source>
</reference>
<proteinExistence type="inferred from homology"/>
<evidence type="ECO:0000256" key="7">
    <source>
        <dbReference type="ARBA" id="ARBA00022801"/>
    </source>
</evidence>
<keyword evidence="6" id="KW-0064">Aspartyl protease</keyword>
<dbReference type="PROSITE" id="PS00141">
    <property type="entry name" value="ASP_PROTEASE"/>
    <property type="match status" value="1"/>
</dbReference>
<feature type="signal peptide" evidence="9">
    <location>
        <begin position="1"/>
        <end position="20"/>
    </location>
</feature>
<gene>
    <name evidence="11" type="ORF">VNO77_27453</name>
</gene>
<dbReference type="FunFam" id="2.40.70.10:FF:000050">
    <property type="entry name" value="Aspartic proteinase CDR1"/>
    <property type="match status" value="1"/>
</dbReference>
<organism evidence="11 12">
    <name type="scientific">Canavalia gladiata</name>
    <name type="common">Sword bean</name>
    <name type="synonym">Dolichos gladiatus</name>
    <dbReference type="NCBI Taxonomy" id="3824"/>
    <lineage>
        <taxon>Eukaryota</taxon>
        <taxon>Viridiplantae</taxon>
        <taxon>Streptophyta</taxon>
        <taxon>Embryophyta</taxon>
        <taxon>Tracheophyta</taxon>
        <taxon>Spermatophyta</taxon>
        <taxon>Magnoliopsida</taxon>
        <taxon>eudicotyledons</taxon>
        <taxon>Gunneridae</taxon>
        <taxon>Pentapetalae</taxon>
        <taxon>rosids</taxon>
        <taxon>fabids</taxon>
        <taxon>Fabales</taxon>
        <taxon>Fabaceae</taxon>
        <taxon>Papilionoideae</taxon>
        <taxon>50 kb inversion clade</taxon>
        <taxon>NPAAA clade</taxon>
        <taxon>indigoferoid/millettioid clade</taxon>
        <taxon>Phaseoleae</taxon>
        <taxon>Canavalia</taxon>
    </lineage>
</organism>
<dbReference type="Pfam" id="PF14543">
    <property type="entry name" value="TAXi_N"/>
    <property type="match status" value="1"/>
</dbReference>
<dbReference type="InterPro" id="IPR001969">
    <property type="entry name" value="Aspartic_peptidase_AS"/>
</dbReference>
<dbReference type="InterPro" id="IPR021109">
    <property type="entry name" value="Peptidase_aspartic_dom_sf"/>
</dbReference>
<dbReference type="Gene3D" id="2.40.70.10">
    <property type="entry name" value="Acid Proteases"/>
    <property type="match status" value="2"/>
</dbReference>
<keyword evidence="7" id="KW-0378">Hydrolase</keyword>
<keyword evidence="3" id="KW-0964">Secreted</keyword>
<dbReference type="InterPro" id="IPR051708">
    <property type="entry name" value="Plant_Aspart_Prot_A1"/>
</dbReference>
<evidence type="ECO:0000256" key="4">
    <source>
        <dbReference type="ARBA" id="ARBA00022670"/>
    </source>
</evidence>
<dbReference type="FunFam" id="2.40.70.10:FF:000016">
    <property type="entry name" value="Probable aspartic protease At2g35615"/>
    <property type="match status" value="1"/>
</dbReference>
<keyword evidence="8" id="KW-0325">Glycoprotein</keyword>
<dbReference type="InterPro" id="IPR032861">
    <property type="entry name" value="TAXi_N"/>
</dbReference>
<evidence type="ECO:0000256" key="8">
    <source>
        <dbReference type="ARBA" id="ARBA00023180"/>
    </source>
</evidence>
<evidence type="ECO:0000256" key="1">
    <source>
        <dbReference type="ARBA" id="ARBA00004613"/>
    </source>
</evidence>
<dbReference type="SUPFAM" id="SSF50630">
    <property type="entry name" value="Acid proteases"/>
    <property type="match status" value="1"/>
</dbReference>
<dbReference type="PANTHER" id="PTHR47967:SF66">
    <property type="entry name" value="ASPARTIC PROTEINASE CDR1-RELATED"/>
    <property type="match status" value="1"/>
</dbReference>
<dbReference type="Proteomes" id="UP001367508">
    <property type="component" value="Unassembled WGS sequence"/>
</dbReference>
<dbReference type="GO" id="GO:0006508">
    <property type="term" value="P:proteolysis"/>
    <property type="evidence" value="ECO:0007669"/>
    <property type="project" value="UniProtKB-KW"/>
</dbReference>
<evidence type="ECO:0000256" key="5">
    <source>
        <dbReference type="ARBA" id="ARBA00022729"/>
    </source>
</evidence>
<evidence type="ECO:0000313" key="11">
    <source>
        <dbReference type="EMBL" id="KAK7323950.1"/>
    </source>
</evidence>
<dbReference type="CDD" id="cd05476">
    <property type="entry name" value="pepsin_A_like_plant"/>
    <property type="match status" value="1"/>
</dbReference>
<evidence type="ECO:0000313" key="12">
    <source>
        <dbReference type="Proteomes" id="UP001367508"/>
    </source>
</evidence>
<dbReference type="EMBL" id="JAYMYQ010000006">
    <property type="protein sequence ID" value="KAK7323950.1"/>
    <property type="molecule type" value="Genomic_DNA"/>
</dbReference>
<protein>
    <recommendedName>
        <fullName evidence="10">Peptidase A1 domain-containing protein</fullName>
    </recommendedName>
</protein>
<dbReference type="InterPro" id="IPR032799">
    <property type="entry name" value="TAXi_C"/>
</dbReference>
<dbReference type="InterPro" id="IPR033121">
    <property type="entry name" value="PEPTIDASE_A1"/>
</dbReference>
<sequence>MLYSYFVLVLLPLTLPFIEAQNGGFSVELIHRDSPKSPFYNPTETSFHKLKNALHRSLNRYKHFYPQANVSRNTPVTIISPIEQEFVMKYSIGTPPFNVMGLVDTASDITWLQCLPCEKCYNQTDPLFNPSKSSTYQLAPCNSQECHSIHFSFCNNGSNCLYNESYYDGSYTAGNVAFDTLTLPSTTGSSVAFPNITIACGLNNSGIYDPKASGIVGLGAGKISLISQIGPSIGSKFSYCLLPTSNSSSKLNFGENAIVAGPGVVSTPILSGPDTFYYLTLEAMSVGPKRIELVGSSKAQKGNIIIDSGTTLTLLPQDLYTKLESEVVAHIKLKRDPGRDHISSLCYKASLDEIGPPNITAHFTGADVVLNSVNTFISDSNNFTCFAFFPVPDDAIYGNVAQINFLIGYDLQQKTLSFKSTDCTKM</sequence>
<evidence type="ECO:0000256" key="2">
    <source>
        <dbReference type="ARBA" id="ARBA00007447"/>
    </source>
</evidence>